<name>A0AC61U4A4_9MICO</name>
<dbReference type="Proteomes" id="UP001059663">
    <property type="component" value="Chromosome"/>
</dbReference>
<evidence type="ECO:0000313" key="1">
    <source>
        <dbReference type="EMBL" id="UUZ44820.1"/>
    </source>
</evidence>
<organism evidence="1 2">
    <name type="scientific">Janibacter limosus</name>
    <dbReference type="NCBI Taxonomy" id="53458"/>
    <lineage>
        <taxon>Bacteria</taxon>
        <taxon>Bacillati</taxon>
        <taxon>Actinomycetota</taxon>
        <taxon>Actinomycetes</taxon>
        <taxon>Micrococcales</taxon>
        <taxon>Intrasporangiaceae</taxon>
        <taxon>Janibacter</taxon>
    </lineage>
</organism>
<proteinExistence type="predicted"/>
<protein>
    <submittedName>
        <fullName evidence="1">Uncharacterized protein</fullName>
    </submittedName>
</protein>
<gene>
    <name evidence="1" type="ORF">LP422_21505</name>
</gene>
<evidence type="ECO:0000313" key="2">
    <source>
        <dbReference type="Proteomes" id="UP001059663"/>
    </source>
</evidence>
<sequence length="201" mass="21582">MVDPLARTPTRRPNCWKARPASARSSPRPAMPPGRPVPRVEGGQPHRRGRRHAVDLQELALVQPGGTSPGELAVLRERRGQHRRVVVGYDTGPRTTAVARRSQPRQARTEHGPGEHREARDHSPGDDPGPGRATGARAGDADVGVEVVARRQPPDEQDREEQSVQPPAAGCVVPRAMVTSSRTKGEPPVAAATSSPAPSRR</sequence>
<dbReference type="EMBL" id="CP087977">
    <property type="protein sequence ID" value="UUZ44820.1"/>
    <property type="molecule type" value="Genomic_DNA"/>
</dbReference>
<reference evidence="1" key="1">
    <citation type="submission" date="2021-11" db="EMBL/GenBank/DDBJ databases">
        <title>Study of the species diversity of bacterial strains isolated from a unique natural object - Shulgan-Tash cave (Bashkiria).</title>
        <authorList>
            <person name="Sazanova A.L."/>
            <person name="Chirak E.R."/>
            <person name="Safronova V.I."/>
        </authorList>
    </citation>
    <scope>NUCLEOTIDE SEQUENCE</scope>
    <source>
        <strain evidence="1">P1</strain>
    </source>
</reference>
<accession>A0AC61U4A4</accession>